<reference evidence="1 2" key="1">
    <citation type="journal article" date="2015" name="Nature">
        <title>rRNA introns, odd ribosomes, and small enigmatic genomes across a large radiation of phyla.</title>
        <authorList>
            <person name="Brown C.T."/>
            <person name="Hug L.A."/>
            <person name="Thomas B.C."/>
            <person name="Sharon I."/>
            <person name="Castelle C.J."/>
            <person name="Singh A."/>
            <person name="Wilkins M.J."/>
            <person name="Williams K.H."/>
            <person name="Banfield J.F."/>
        </authorList>
    </citation>
    <scope>NUCLEOTIDE SEQUENCE [LARGE SCALE GENOMIC DNA]</scope>
</reference>
<dbReference type="EMBL" id="LBYI01000002">
    <property type="protein sequence ID" value="KKR51213.1"/>
    <property type="molecule type" value="Genomic_DNA"/>
</dbReference>
<evidence type="ECO:0000313" key="2">
    <source>
        <dbReference type="Proteomes" id="UP000034531"/>
    </source>
</evidence>
<dbReference type="InterPro" id="IPR036914">
    <property type="entry name" value="MGS-like_dom_sf"/>
</dbReference>
<dbReference type="PANTHER" id="PTHR11692">
    <property type="entry name" value="BIFUNCTIONAL PURINE BIOSYNTHESIS PROTEIN PURH"/>
    <property type="match status" value="1"/>
</dbReference>
<dbReference type="GO" id="GO:0004643">
    <property type="term" value="F:phosphoribosylaminoimidazolecarboxamide formyltransferase activity"/>
    <property type="evidence" value="ECO:0007669"/>
    <property type="project" value="InterPro"/>
</dbReference>
<dbReference type="InterPro" id="IPR002695">
    <property type="entry name" value="PurH-like"/>
</dbReference>
<evidence type="ECO:0000313" key="1">
    <source>
        <dbReference type="EMBL" id="KKR51213.1"/>
    </source>
</evidence>
<dbReference type="GO" id="GO:0003937">
    <property type="term" value="F:IMP cyclohydrolase activity"/>
    <property type="evidence" value="ECO:0007669"/>
    <property type="project" value="InterPro"/>
</dbReference>
<organism evidence="1 2">
    <name type="scientific">Candidatus Curtissbacteria bacterium GW2011_GWA1_40_16</name>
    <dbReference type="NCBI Taxonomy" id="1618405"/>
    <lineage>
        <taxon>Bacteria</taxon>
        <taxon>Candidatus Curtissiibacteriota</taxon>
    </lineage>
</organism>
<accession>A0A0G0RFK5</accession>
<dbReference type="Proteomes" id="UP000034531">
    <property type="component" value="Unassembled WGS sequence"/>
</dbReference>
<dbReference type="SUPFAM" id="SSF52335">
    <property type="entry name" value="Methylglyoxal synthase-like"/>
    <property type="match status" value="1"/>
</dbReference>
<proteinExistence type="predicted"/>
<dbReference type="GO" id="GO:0006189">
    <property type="term" value="P:'de novo' IMP biosynthetic process"/>
    <property type="evidence" value="ECO:0007669"/>
    <property type="project" value="TreeGrafter"/>
</dbReference>
<name>A0A0G0RFK5_9BACT</name>
<dbReference type="Gene3D" id="3.40.50.1380">
    <property type="entry name" value="Methylglyoxal synthase-like domain"/>
    <property type="match status" value="1"/>
</dbReference>
<dbReference type="GO" id="GO:0005829">
    <property type="term" value="C:cytosol"/>
    <property type="evidence" value="ECO:0007669"/>
    <property type="project" value="TreeGrafter"/>
</dbReference>
<sequence length="187" mass="20669">MDLIEVNNVFVAVFEKKILDGLLGVLDTQRTKFWGTGGTVDYVKAKGFNAQSVIRGFDYGGRVKSLDRANFVRILADRKNAEHTAHLKSEGLEPIDLVVVDLYAPDPSIFPESMDIGGQSLIRSAIKNFNSVALAFDEESIEKLILELNKNALMTSLAFRRQQAKAAAKFIAGRTKLEAEMFEKVSG</sequence>
<dbReference type="AlphaFoldDB" id="A0A0G0RFK5"/>
<comment type="caution">
    <text evidence="1">The sequence shown here is derived from an EMBL/GenBank/DDBJ whole genome shotgun (WGS) entry which is preliminary data.</text>
</comment>
<protein>
    <submittedName>
        <fullName evidence="1">Bifunctional purine biosynthesis protein</fullName>
    </submittedName>
</protein>
<dbReference type="PANTHER" id="PTHR11692:SF0">
    <property type="entry name" value="BIFUNCTIONAL PURINE BIOSYNTHESIS PROTEIN ATIC"/>
    <property type="match status" value="1"/>
</dbReference>
<gene>
    <name evidence="1" type="ORF">UT84_C0002G0074</name>
</gene>